<evidence type="ECO:0000313" key="2">
    <source>
        <dbReference type="EMBL" id="EPR70743.1"/>
    </source>
</evidence>
<proteinExistence type="predicted"/>
<accession>S7X3T9</accession>
<feature type="transmembrane region" description="Helical" evidence="1">
    <location>
        <begin position="138"/>
        <end position="159"/>
    </location>
</feature>
<dbReference type="Proteomes" id="UP000014962">
    <property type="component" value="Unassembled WGS sequence"/>
</dbReference>
<feature type="transmembrane region" description="Helical" evidence="1">
    <location>
        <begin position="171"/>
        <end position="196"/>
    </location>
</feature>
<evidence type="ECO:0000313" key="3">
    <source>
        <dbReference type="Proteomes" id="UP000014962"/>
    </source>
</evidence>
<sequence>MHEFLKENYSIITHSIEFLAALTGVLFYKKFKLTVAKYLIFFLIYAFFVDLLGSYPEYLYDMDLYYLIEGTLIKNNYWWFTIFWFFGIVAFTSFINYNIVKKKIYKKTVKYAFYSYTSLFIIYSVINFEKVFLMLDPFLMTLSLWAIFVCVCVYLVEILQSDKIIYFYKSIYFYINAAFLFWILLLGPMVFYEIYFSTADWSYIILKYQIYLSVNVIFYLTLTIALICCEPETK</sequence>
<keyword evidence="1" id="KW-1133">Transmembrane helix</keyword>
<feature type="transmembrane region" description="Helical" evidence="1">
    <location>
        <begin position="35"/>
        <end position="56"/>
    </location>
</feature>
<evidence type="ECO:0000256" key="1">
    <source>
        <dbReference type="SAM" id="Phobius"/>
    </source>
</evidence>
<comment type="caution">
    <text evidence="2">The sequence shown here is derived from an EMBL/GenBank/DDBJ whole genome shotgun (WGS) entry which is preliminary data.</text>
</comment>
<feature type="transmembrane region" description="Helical" evidence="1">
    <location>
        <begin position="208"/>
        <end position="229"/>
    </location>
</feature>
<feature type="transmembrane region" description="Helical" evidence="1">
    <location>
        <begin position="76"/>
        <end position="97"/>
    </location>
</feature>
<dbReference type="OrthoDB" id="1453530at2"/>
<dbReference type="eggNOG" id="ENOG502ZBNU">
    <property type="taxonomic scope" value="Bacteria"/>
</dbReference>
<reference evidence="2 3" key="1">
    <citation type="journal article" date="2013" name="Genome Announc.">
        <title>Draft Genome Sequence of Winogradskyella psychrotolerans RS-3T, Isolated from the Marine Transect of Kongsfjorden, Ny-Alesund, Svalbard, Arctic Ocean.</title>
        <authorList>
            <person name="Kumar Pinnaka A."/>
            <person name="Ara S."/>
            <person name="Singh A."/>
            <person name="Shivaji S."/>
        </authorList>
    </citation>
    <scope>NUCLEOTIDE SEQUENCE [LARGE SCALE GENOMIC DNA]</scope>
    <source>
        <strain evidence="2 3">RS-3</strain>
    </source>
</reference>
<keyword evidence="1" id="KW-0472">Membrane</keyword>
<dbReference type="AlphaFoldDB" id="S7X3T9"/>
<dbReference type="RefSeq" id="WP_020894574.1">
    <property type="nucleotide sequence ID" value="NZ_ATMR01000176.1"/>
</dbReference>
<dbReference type="STRING" id="641526.ADIWIN_3390"/>
<gene>
    <name evidence="2" type="ORF">ADIWIN_3390</name>
</gene>
<organism evidence="2 3">
    <name type="scientific">Winogradskyella psychrotolerans RS-3</name>
    <dbReference type="NCBI Taxonomy" id="641526"/>
    <lineage>
        <taxon>Bacteria</taxon>
        <taxon>Pseudomonadati</taxon>
        <taxon>Bacteroidota</taxon>
        <taxon>Flavobacteriia</taxon>
        <taxon>Flavobacteriales</taxon>
        <taxon>Flavobacteriaceae</taxon>
        <taxon>Winogradskyella</taxon>
    </lineage>
</organism>
<feature type="transmembrane region" description="Helical" evidence="1">
    <location>
        <begin position="109"/>
        <end position="126"/>
    </location>
</feature>
<feature type="transmembrane region" description="Helical" evidence="1">
    <location>
        <begin position="12"/>
        <end position="28"/>
    </location>
</feature>
<keyword evidence="3" id="KW-1185">Reference proteome</keyword>
<keyword evidence="1" id="KW-0812">Transmembrane</keyword>
<protein>
    <submittedName>
        <fullName evidence="2">Membrane protein</fullName>
    </submittedName>
</protein>
<dbReference type="EMBL" id="ATMR01000176">
    <property type="protein sequence ID" value="EPR70743.1"/>
    <property type="molecule type" value="Genomic_DNA"/>
</dbReference>
<name>S7X3T9_9FLAO</name>